<evidence type="ECO:0000256" key="1">
    <source>
        <dbReference type="ARBA" id="ARBA00000085"/>
    </source>
</evidence>
<dbReference type="Pfam" id="PF02518">
    <property type="entry name" value="HATPase_c"/>
    <property type="match status" value="1"/>
</dbReference>
<dbReference type="EMBL" id="DSPX01000167">
    <property type="protein sequence ID" value="HGG02153.1"/>
    <property type="molecule type" value="Genomic_DNA"/>
</dbReference>
<dbReference type="AlphaFoldDB" id="A0A7C3VIK4"/>
<sequence length="115" mass="12867">MLFFTINMVKNSIHTKWIKIRILADNNKLIVRIADNGVGINSEVKSQIFDPFFTTKSVGKGTGLGLAISYQIVVDQHRGLLWCESNPGQGTEFFIQIPMTDVRNSDNLRNLGEGI</sequence>
<keyword evidence="3 6" id="KW-0418">Kinase</keyword>
<accession>A0A7C3VIK4</accession>
<comment type="catalytic activity">
    <reaction evidence="1">
        <text>ATP + protein L-histidine = ADP + protein N-phospho-L-histidine.</text>
        <dbReference type="EC" id="2.7.13.3"/>
    </reaction>
</comment>
<dbReference type="SUPFAM" id="SSF55874">
    <property type="entry name" value="ATPase domain of HSP90 chaperone/DNA topoisomerase II/histidine kinase"/>
    <property type="match status" value="1"/>
</dbReference>
<dbReference type="PANTHER" id="PTHR43065">
    <property type="entry name" value="SENSOR HISTIDINE KINASE"/>
    <property type="match status" value="1"/>
</dbReference>
<proteinExistence type="predicted"/>
<dbReference type="SMART" id="SM00387">
    <property type="entry name" value="HATPase_c"/>
    <property type="match status" value="1"/>
</dbReference>
<keyword evidence="3 6" id="KW-0808">Transferase</keyword>
<feature type="domain" description="Histidine kinase" evidence="5">
    <location>
        <begin position="1"/>
        <end position="101"/>
    </location>
</feature>
<evidence type="ECO:0000256" key="2">
    <source>
        <dbReference type="ARBA" id="ARBA00012438"/>
    </source>
</evidence>
<dbReference type="EC" id="2.7.13.3" evidence="2"/>
<dbReference type="Gene3D" id="3.30.565.10">
    <property type="entry name" value="Histidine kinase-like ATPase, C-terminal domain"/>
    <property type="match status" value="1"/>
</dbReference>
<dbReference type="InterPro" id="IPR003594">
    <property type="entry name" value="HATPase_dom"/>
</dbReference>
<dbReference type="GO" id="GO:0004673">
    <property type="term" value="F:protein histidine kinase activity"/>
    <property type="evidence" value="ECO:0007669"/>
    <property type="project" value="UniProtKB-EC"/>
</dbReference>
<dbReference type="InterPro" id="IPR036890">
    <property type="entry name" value="HATPase_C_sf"/>
</dbReference>
<evidence type="ECO:0000313" key="6">
    <source>
        <dbReference type="EMBL" id="HGG02153.1"/>
    </source>
</evidence>
<protein>
    <recommendedName>
        <fullName evidence="2">histidine kinase</fullName>
        <ecNumber evidence="2">2.7.13.3</ecNumber>
    </recommendedName>
</protein>
<dbReference type="InterPro" id="IPR004358">
    <property type="entry name" value="Sig_transdc_His_kin-like_C"/>
</dbReference>
<dbReference type="InterPro" id="IPR005467">
    <property type="entry name" value="His_kinase_dom"/>
</dbReference>
<name>A0A7C3VIK4_9CYAN</name>
<comment type="caution">
    <text evidence="6">The sequence shown here is derived from an EMBL/GenBank/DDBJ whole genome shotgun (WGS) entry which is preliminary data.</text>
</comment>
<dbReference type="PRINTS" id="PR00344">
    <property type="entry name" value="BCTRLSENSOR"/>
</dbReference>
<reference evidence="6" key="1">
    <citation type="journal article" date="2020" name="mSystems">
        <title>Genome- and Community-Level Interaction Insights into Carbon Utilization and Element Cycling Functions of Hydrothermarchaeota in Hydrothermal Sediment.</title>
        <authorList>
            <person name="Zhou Z."/>
            <person name="Liu Y."/>
            <person name="Xu W."/>
            <person name="Pan J."/>
            <person name="Luo Z.H."/>
            <person name="Li M."/>
        </authorList>
    </citation>
    <scope>NUCLEOTIDE SEQUENCE [LARGE SCALE GENOMIC DNA]</scope>
    <source>
        <strain evidence="6">SpSt-374</strain>
    </source>
</reference>
<dbReference type="PROSITE" id="PS50109">
    <property type="entry name" value="HIS_KIN"/>
    <property type="match status" value="1"/>
</dbReference>
<evidence type="ECO:0000256" key="3">
    <source>
        <dbReference type="ARBA" id="ARBA00022777"/>
    </source>
</evidence>
<keyword evidence="4" id="KW-0902">Two-component regulatory system</keyword>
<evidence type="ECO:0000259" key="5">
    <source>
        <dbReference type="PROSITE" id="PS50109"/>
    </source>
</evidence>
<organism evidence="6">
    <name type="scientific">Planktothricoides sp. SpSt-374</name>
    <dbReference type="NCBI Taxonomy" id="2282167"/>
    <lineage>
        <taxon>Bacteria</taxon>
        <taxon>Bacillati</taxon>
        <taxon>Cyanobacteriota</taxon>
        <taxon>Cyanophyceae</taxon>
        <taxon>Oscillatoriophycideae</taxon>
        <taxon>Oscillatoriales</taxon>
        <taxon>Oscillatoriaceae</taxon>
        <taxon>Planktothricoides</taxon>
    </lineage>
</organism>
<dbReference type="GO" id="GO:0000160">
    <property type="term" value="P:phosphorelay signal transduction system"/>
    <property type="evidence" value="ECO:0007669"/>
    <property type="project" value="UniProtKB-KW"/>
</dbReference>
<gene>
    <name evidence="6" type="ORF">ENR15_16285</name>
</gene>
<evidence type="ECO:0000256" key="4">
    <source>
        <dbReference type="ARBA" id="ARBA00023012"/>
    </source>
</evidence>